<dbReference type="EMBL" id="AJWY01001325">
    <property type="protein sequence ID" value="EKC79953.1"/>
    <property type="molecule type" value="Genomic_DNA"/>
</dbReference>
<reference evidence="1" key="1">
    <citation type="journal article" date="2013" name="Environ. Microbiol.">
        <title>Microbiota from the distal guts of lean and obese adolescents exhibit partial functional redundancy besides clear differences in community structure.</title>
        <authorList>
            <person name="Ferrer M."/>
            <person name="Ruiz A."/>
            <person name="Lanza F."/>
            <person name="Haange S.B."/>
            <person name="Oberbach A."/>
            <person name="Till H."/>
            <person name="Bargiela R."/>
            <person name="Campoy C."/>
            <person name="Segura M.T."/>
            <person name="Richter M."/>
            <person name="von Bergen M."/>
            <person name="Seifert J."/>
            <person name="Suarez A."/>
        </authorList>
    </citation>
    <scope>NUCLEOTIDE SEQUENCE</scope>
</reference>
<name>K1UCT4_9ZZZZ</name>
<dbReference type="Gene3D" id="3.10.150.10">
    <property type="entry name" value="DNA Polymerase III, subunit A, domain 2"/>
    <property type="match status" value="1"/>
</dbReference>
<gene>
    <name evidence="1" type="ORF">LEA_01897</name>
</gene>
<evidence type="ECO:0000313" key="1">
    <source>
        <dbReference type="EMBL" id="EKC79953.1"/>
    </source>
</evidence>
<dbReference type="AlphaFoldDB" id="K1UCT4"/>
<feature type="non-terminal residue" evidence="1">
    <location>
        <position position="1"/>
    </location>
</feature>
<sequence>SDVVIETDSNFKTTITCEKAKFNIVGKSGDDFPIFHLLKEMNVFQSPSLL</sequence>
<proteinExistence type="predicted"/>
<protein>
    <submittedName>
        <fullName evidence="1">Uncharacterized protein</fullName>
    </submittedName>
</protein>
<accession>K1UCT4</accession>
<comment type="caution">
    <text evidence="1">The sequence shown here is derived from an EMBL/GenBank/DDBJ whole genome shotgun (WGS) entry which is preliminary data.</text>
</comment>
<organism evidence="1">
    <name type="scientific">human gut metagenome</name>
    <dbReference type="NCBI Taxonomy" id="408170"/>
    <lineage>
        <taxon>unclassified sequences</taxon>
        <taxon>metagenomes</taxon>
        <taxon>organismal metagenomes</taxon>
    </lineage>
</organism>